<keyword evidence="2" id="KW-1185">Reference proteome</keyword>
<accession>A0A1H2ZGJ0</accession>
<protein>
    <submittedName>
        <fullName evidence="1">Uncharacterized protein</fullName>
    </submittedName>
</protein>
<reference evidence="1 2" key="1">
    <citation type="submission" date="2016-10" db="EMBL/GenBank/DDBJ databases">
        <authorList>
            <person name="de Groot N.N."/>
        </authorList>
    </citation>
    <scope>NUCLEOTIDE SEQUENCE [LARGE SCALE GENOMIC DNA]</scope>
    <source>
        <strain evidence="1 2">DSM 23310</strain>
    </source>
</reference>
<evidence type="ECO:0000313" key="2">
    <source>
        <dbReference type="Proteomes" id="UP000198828"/>
    </source>
</evidence>
<proteinExistence type="predicted"/>
<dbReference type="EMBL" id="FNNG01000007">
    <property type="protein sequence ID" value="SDX16427.1"/>
    <property type="molecule type" value="Genomic_DNA"/>
</dbReference>
<dbReference type="Proteomes" id="UP000198828">
    <property type="component" value="Unassembled WGS sequence"/>
</dbReference>
<organism evidence="1 2">
    <name type="scientific">Tepidimicrobium xylanilyticum</name>
    <dbReference type="NCBI Taxonomy" id="1123352"/>
    <lineage>
        <taxon>Bacteria</taxon>
        <taxon>Bacillati</taxon>
        <taxon>Bacillota</taxon>
        <taxon>Tissierellia</taxon>
        <taxon>Tissierellales</taxon>
        <taxon>Tepidimicrobiaceae</taxon>
        <taxon>Tepidimicrobium</taxon>
    </lineage>
</organism>
<evidence type="ECO:0000313" key="1">
    <source>
        <dbReference type="EMBL" id="SDX16427.1"/>
    </source>
</evidence>
<gene>
    <name evidence="1" type="ORF">SAMN05660923_01830</name>
</gene>
<dbReference type="AlphaFoldDB" id="A0A1H2ZGJ0"/>
<sequence>MMNSKNNKDIKSIKRKLDRLLTDEEKVLYKKVLEDIAKNEDFYNTSSPEEITAHLVNNCGFDKISIYKLFKKITLISEE</sequence>
<name>A0A1H2ZGJ0_9FIRM</name>